<comment type="subcellular location">
    <subcellularLocation>
        <location evidence="1">Membrane</location>
    </subcellularLocation>
</comment>
<evidence type="ECO:0000256" key="6">
    <source>
        <dbReference type="SAM" id="MobiDB-lite"/>
    </source>
</evidence>
<feature type="transmembrane region" description="Helical" evidence="7">
    <location>
        <begin position="31"/>
        <end position="55"/>
    </location>
</feature>
<dbReference type="PANTHER" id="PTHR14948">
    <property type="entry name" value="NG5"/>
    <property type="match status" value="1"/>
</dbReference>
<evidence type="ECO:0000256" key="5">
    <source>
        <dbReference type="ARBA" id="ARBA00023136"/>
    </source>
</evidence>
<protein>
    <recommendedName>
        <fullName evidence="10">Transmembrane protein 233</fullName>
    </recommendedName>
</protein>
<dbReference type="GeneTree" id="ENSGT00940000162372"/>
<dbReference type="GO" id="GO:0016020">
    <property type="term" value="C:membrane"/>
    <property type="evidence" value="ECO:0007669"/>
    <property type="project" value="UniProtKB-SubCell"/>
</dbReference>
<sequence length="104" mass="11633">EEKTRRSIDGSLDHSLGRGVEAEGPPPLRNYIFLTIFTCFCPAWPINIVALVFSMMSQSSYDNEDYDGSQRLGRKALHMGIASLIIGLLIIMIFCIVHFTTNPI</sequence>
<evidence type="ECO:0000313" key="9">
    <source>
        <dbReference type="Proteomes" id="UP001501920"/>
    </source>
</evidence>
<evidence type="ECO:0000313" key="8">
    <source>
        <dbReference type="Ensembl" id="ENSPNAP00000067429.1"/>
    </source>
</evidence>
<evidence type="ECO:0000256" key="3">
    <source>
        <dbReference type="ARBA" id="ARBA00022692"/>
    </source>
</evidence>
<feature type="compositionally biased region" description="Basic and acidic residues" evidence="6">
    <location>
        <begin position="1"/>
        <end position="16"/>
    </location>
</feature>
<comment type="similarity">
    <text evidence="2">Belongs to the CD225/Dispanin family.</text>
</comment>
<evidence type="ECO:0000256" key="7">
    <source>
        <dbReference type="SAM" id="Phobius"/>
    </source>
</evidence>
<keyword evidence="5 7" id="KW-0472">Membrane</keyword>
<feature type="region of interest" description="Disordered" evidence="6">
    <location>
        <begin position="1"/>
        <end position="25"/>
    </location>
</feature>
<dbReference type="InterPro" id="IPR007593">
    <property type="entry name" value="CD225/Dispanin_fam"/>
</dbReference>
<dbReference type="InterPro" id="IPR051423">
    <property type="entry name" value="CD225/Dispanin"/>
</dbReference>
<reference evidence="8" key="2">
    <citation type="submission" date="2025-08" db="UniProtKB">
        <authorList>
            <consortium name="Ensembl"/>
        </authorList>
    </citation>
    <scope>IDENTIFICATION</scope>
</reference>
<reference evidence="8 9" key="1">
    <citation type="submission" date="2020-10" db="EMBL/GenBank/DDBJ databases">
        <title>Pygocentrus nattereri (red-bellied piranha) genome, fPygNat1, primary haplotype.</title>
        <authorList>
            <person name="Myers G."/>
            <person name="Meyer A."/>
            <person name="Karagic N."/>
            <person name="Pippel M."/>
            <person name="Winkler S."/>
            <person name="Tracey A."/>
            <person name="Wood J."/>
            <person name="Formenti G."/>
            <person name="Howe K."/>
            <person name="Fedrigo O."/>
            <person name="Jarvis E.D."/>
        </authorList>
    </citation>
    <scope>NUCLEOTIDE SEQUENCE [LARGE SCALE GENOMIC DNA]</scope>
</reference>
<dbReference type="Ensembl" id="ENSPNAT00000050380.1">
    <property type="protein sequence ID" value="ENSPNAP00000067429.1"/>
    <property type="gene ID" value="ENSPNAG00000035121.1"/>
</dbReference>
<feature type="transmembrane region" description="Helical" evidence="7">
    <location>
        <begin position="76"/>
        <end position="99"/>
    </location>
</feature>
<organism evidence="8 9">
    <name type="scientific">Pygocentrus nattereri</name>
    <name type="common">Red-bellied piranha</name>
    <dbReference type="NCBI Taxonomy" id="42514"/>
    <lineage>
        <taxon>Eukaryota</taxon>
        <taxon>Metazoa</taxon>
        <taxon>Chordata</taxon>
        <taxon>Craniata</taxon>
        <taxon>Vertebrata</taxon>
        <taxon>Euteleostomi</taxon>
        <taxon>Actinopterygii</taxon>
        <taxon>Neopterygii</taxon>
        <taxon>Teleostei</taxon>
        <taxon>Ostariophysi</taxon>
        <taxon>Characiformes</taxon>
        <taxon>Characoidei</taxon>
        <taxon>Pygocentrus</taxon>
    </lineage>
</organism>
<dbReference type="Proteomes" id="UP001501920">
    <property type="component" value="Chromosome 29"/>
</dbReference>
<dbReference type="Pfam" id="PF04505">
    <property type="entry name" value="CD225"/>
    <property type="match status" value="1"/>
</dbReference>
<accession>A0AAR2KY72</accession>
<proteinExistence type="inferred from homology"/>
<dbReference type="AlphaFoldDB" id="A0AAR2KY72"/>
<evidence type="ECO:0000256" key="2">
    <source>
        <dbReference type="ARBA" id="ARBA00006843"/>
    </source>
</evidence>
<evidence type="ECO:0000256" key="4">
    <source>
        <dbReference type="ARBA" id="ARBA00022989"/>
    </source>
</evidence>
<name>A0AAR2KY72_PYGNA</name>
<dbReference type="PANTHER" id="PTHR14948:SF19">
    <property type="entry name" value="TRANSMEMBRANE PROTEIN 233"/>
    <property type="match status" value="1"/>
</dbReference>
<evidence type="ECO:0000256" key="1">
    <source>
        <dbReference type="ARBA" id="ARBA00004370"/>
    </source>
</evidence>
<evidence type="ECO:0008006" key="10">
    <source>
        <dbReference type="Google" id="ProtNLM"/>
    </source>
</evidence>
<keyword evidence="3 7" id="KW-0812">Transmembrane</keyword>
<reference evidence="8" key="3">
    <citation type="submission" date="2025-09" db="UniProtKB">
        <authorList>
            <consortium name="Ensembl"/>
        </authorList>
    </citation>
    <scope>IDENTIFICATION</scope>
</reference>
<gene>
    <name evidence="8" type="primary">CNIH4</name>
</gene>
<keyword evidence="9" id="KW-1185">Reference proteome</keyword>
<keyword evidence="4 7" id="KW-1133">Transmembrane helix</keyword>